<name>A0A6A5F9D7_PERFL</name>
<feature type="compositionally biased region" description="Basic residues" evidence="1">
    <location>
        <begin position="62"/>
        <end position="72"/>
    </location>
</feature>
<dbReference type="EMBL" id="VHII01000009">
    <property type="protein sequence ID" value="KAF1385754.1"/>
    <property type="molecule type" value="Genomic_DNA"/>
</dbReference>
<accession>A0A6A5F9D7</accession>
<organism evidence="2 3">
    <name type="scientific">Perca fluviatilis</name>
    <name type="common">European perch</name>
    <dbReference type="NCBI Taxonomy" id="8168"/>
    <lineage>
        <taxon>Eukaryota</taxon>
        <taxon>Metazoa</taxon>
        <taxon>Chordata</taxon>
        <taxon>Craniata</taxon>
        <taxon>Vertebrata</taxon>
        <taxon>Euteleostomi</taxon>
        <taxon>Actinopterygii</taxon>
        <taxon>Neopterygii</taxon>
        <taxon>Teleostei</taxon>
        <taxon>Neoteleostei</taxon>
        <taxon>Acanthomorphata</taxon>
        <taxon>Eupercaria</taxon>
        <taxon>Perciformes</taxon>
        <taxon>Percoidei</taxon>
        <taxon>Percidae</taxon>
        <taxon>Percinae</taxon>
        <taxon>Perca</taxon>
    </lineage>
</organism>
<sequence>MSQKSSFCKLDFADRHAEGADSPLWIPSACIPELPHVSQRQSSSSQGRGFSVSERERVKKGEKQRRRLFGRS</sequence>
<protein>
    <submittedName>
        <fullName evidence="2">Uncharacterized protein</fullName>
    </submittedName>
</protein>
<evidence type="ECO:0000313" key="2">
    <source>
        <dbReference type="EMBL" id="KAF1385754.1"/>
    </source>
</evidence>
<evidence type="ECO:0000256" key="1">
    <source>
        <dbReference type="SAM" id="MobiDB-lite"/>
    </source>
</evidence>
<gene>
    <name evidence="2" type="ORF">PFLUV_G00111070</name>
</gene>
<feature type="compositionally biased region" description="Low complexity" evidence="1">
    <location>
        <begin position="37"/>
        <end position="52"/>
    </location>
</feature>
<dbReference type="AlphaFoldDB" id="A0A6A5F9D7"/>
<proteinExistence type="predicted"/>
<reference evidence="2 3" key="1">
    <citation type="submission" date="2019-06" db="EMBL/GenBank/DDBJ databases">
        <title>A chromosome-scale genome assembly of the European perch, Perca fluviatilis.</title>
        <authorList>
            <person name="Roques C."/>
            <person name="Zahm M."/>
            <person name="Cabau C."/>
            <person name="Klopp C."/>
            <person name="Bouchez O."/>
            <person name="Donnadieu C."/>
            <person name="Kuhl H."/>
            <person name="Gislard M."/>
            <person name="Guendouz S."/>
            <person name="Journot L."/>
            <person name="Haffray P."/>
            <person name="Bestin A."/>
            <person name="Morvezen R."/>
            <person name="Feron R."/>
            <person name="Wen M."/>
            <person name="Jouanno E."/>
            <person name="Herpin A."/>
            <person name="Schartl M."/>
            <person name="Postlethwait J."/>
            <person name="Schaerlinger B."/>
            <person name="Chardard D."/>
            <person name="Lecocq T."/>
            <person name="Poncet C."/>
            <person name="Jaffrelo L."/>
            <person name="Lampietro C."/>
            <person name="Guiguen Y."/>
        </authorList>
    </citation>
    <scope>NUCLEOTIDE SEQUENCE [LARGE SCALE GENOMIC DNA]</scope>
    <source>
        <tissue evidence="2">Blood</tissue>
    </source>
</reference>
<evidence type="ECO:0000313" key="3">
    <source>
        <dbReference type="Proteomes" id="UP000465112"/>
    </source>
</evidence>
<feature type="region of interest" description="Disordered" evidence="1">
    <location>
        <begin position="36"/>
        <end position="72"/>
    </location>
</feature>
<comment type="caution">
    <text evidence="2">The sequence shown here is derived from an EMBL/GenBank/DDBJ whole genome shotgun (WGS) entry which is preliminary data.</text>
</comment>
<keyword evidence="3" id="KW-1185">Reference proteome</keyword>
<dbReference type="Proteomes" id="UP000465112">
    <property type="component" value="Chromosome 9"/>
</dbReference>